<proteinExistence type="predicted"/>
<accession>A0A2I1GU39</accession>
<keyword evidence="1" id="KW-0175">Coiled coil</keyword>
<evidence type="ECO:0000313" key="3">
    <source>
        <dbReference type="Proteomes" id="UP000234323"/>
    </source>
</evidence>
<name>A0A2I1GU39_9GLOM</name>
<gene>
    <name evidence="2" type="ORF">RhiirA4_466347</name>
</gene>
<comment type="caution">
    <text evidence="2">The sequence shown here is derived from an EMBL/GenBank/DDBJ whole genome shotgun (WGS) entry which is preliminary data.</text>
</comment>
<organism evidence="2 3">
    <name type="scientific">Rhizophagus irregularis</name>
    <dbReference type="NCBI Taxonomy" id="588596"/>
    <lineage>
        <taxon>Eukaryota</taxon>
        <taxon>Fungi</taxon>
        <taxon>Fungi incertae sedis</taxon>
        <taxon>Mucoromycota</taxon>
        <taxon>Glomeromycotina</taxon>
        <taxon>Glomeromycetes</taxon>
        <taxon>Glomerales</taxon>
        <taxon>Glomeraceae</taxon>
        <taxon>Rhizophagus</taxon>
    </lineage>
</organism>
<evidence type="ECO:0000256" key="1">
    <source>
        <dbReference type="SAM" id="Coils"/>
    </source>
</evidence>
<sequence length="112" mass="13823">MRKNKDNYEKLQEGKKAIMYNLISTEIIKTKSSDSIKCRIKHLLEKYKNINQSKNQLAERKFELERDRMDKKYKLQSERLEVEKQKWEYKREQARIRHELLMKKLELQLAQH</sequence>
<protein>
    <submittedName>
        <fullName evidence="2">Uncharacterized protein</fullName>
    </submittedName>
</protein>
<reference evidence="2 3" key="1">
    <citation type="submission" date="2015-10" db="EMBL/GenBank/DDBJ databases">
        <title>Genome analyses suggest a sexual origin of heterokaryosis in a supposedly ancient asexual fungus.</title>
        <authorList>
            <person name="Ropars J."/>
            <person name="Sedzielewska K."/>
            <person name="Noel J."/>
            <person name="Charron P."/>
            <person name="Farinelli L."/>
            <person name="Marton T."/>
            <person name="Kruger M."/>
            <person name="Pelin A."/>
            <person name="Brachmann A."/>
            <person name="Corradi N."/>
        </authorList>
    </citation>
    <scope>NUCLEOTIDE SEQUENCE [LARGE SCALE GENOMIC DNA]</scope>
    <source>
        <strain evidence="2 3">A4</strain>
    </source>
</reference>
<dbReference type="EMBL" id="LLXI01000820">
    <property type="protein sequence ID" value="PKY50075.1"/>
    <property type="molecule type" value="Genomic_DNA"/>
</dbReference>
<feature type="coiled-coil region" evidence="1">
    <location>
        <begin position="40"/>
        <end position="97"/>
    </location>
</feature>
<dbReference type="AlphaFoldDB" id="A0A2I1GU39"/>
<evidence type="ECO:0000313" key="2">
    <source>
        <dbReference type="EMBL" id="PKY50075.1"/>
    </source>
</evidence>
<dbReference type="Proteomes" id="UP000234323">
    <property type="component" value="Unassembled WGS sequence"/>
</dbReference>
<keyword evidence="3" id="KW-1185">Reference proteome</keyword>